<dbReference type="PANTHER" id="PTHR33601:SF22">
    <property type="entry name" value="PROTEIN LITTLE ZIPPER 1"/>
    <property type="match status" value="1"/>
</dbReference>
<sequence length="104" mass="12413">MCYSSSKHTLNVPLVSSCSSKTQHLQLSFLRRRRAQLKEARERRKITVVKTQIKMRNLKLYKENQNLLNENERLRNQAMLLYKENQDLLSKLQKKPSQQNNKNN</sequence>
<dbReference type="SMR" id="A0A445E935"/>
<keyword evidence="1" id="KW-0175">Coiled coil</keyword>
<dbReference type="InterPro" id="IPR039312">
    <property type="entry name" value="ZPR"/>
</dbReference>
<comment type="caution">
    <text evidence="2">The sequence shown here is derived from an EMBL/GenBank/DDBJ whole genome shotgun (WGS) entry which is preliminary data.</text>
</comment>
<proteinExistence type="predicted"/>
<dbReference type="Proteomes" id="UP000289738">
    <property type="component" value="Chromosome A02"/>
</dbReference>
<organism evidence="2 3">
    <name type="scientific">Arachis hypogaea</name>
    <name type="common">Peanut</name>
    <dbReference type="NCBI Taxonomy" id="3818"/>
    <lineage>
        <taxon>Eukaryota</taxon>
        <taxon>Viridiplantae</taxon>
        <taxon>Streptophyta</taxon>
        <taxon>Embryophyta</taxon>
        <taxon>Tracheophyta</taxon>
        <taxon>Spermatophyta</taxon>
        <taxon>Magnoliopsida</taxon>
        <taxon>eudicotyledons</taxon>
        <taxon>Gunneridae</taxon>
        <taxon>Pentapetalae</taxon>
        <taxon>rosids</taxon>
        <taxon>fabids</taxon>
        <taxon>Fabales</taxon>
        <taxon>Fabaceae</taxon>
        <taxon>Papilionoideae</taxon>
        <taxon>50 kb inversion clade</taxon>
        <taxon>dalbergioids sensu lato</taxon>
        <taxon>Dalbergieae</taxon>
        <taxon>Pterocarpus clade</taxon>
        <taxon>Arachis</taxon>
    </lineage>
</organism>
<dbReference type="EMBL" id="SDMP01000002">
    <property type="protein sequence ID" value="RYR72024.1"/>
    <property type="molecule type" value="Genomic_DNA"/>
</dbReference>
<evidence type="ECO:0000313" key="2">
    <source>
        <dbReference type="EMBL" id="RYR72024.1"/>
    </source>
</evidence>
<protein>
    <submittedName>
        <fullName evidence="2">Uncharacterized protein</fullName>
    </submittedName>
</protein>
<dbReference type="AlphaFoldDB" id="A0A445E935"/>
<reference evidence="2 3" key="1">
    <citation type="submission" date="2019-01" db="EMBL/GenBank/DDBJ databases">
        <title>Sequencing of cultivated peanut Arachis hypogaea provides insights into genome evolution and oil improvement.</title>
        <authorList>
            <person name="Chen X."/>
        </authorList>
    </citation>
    <scope>NUCLEOTIDE SEQUENCE [LARGE SCALE GENOMIC DNA]</scope>
    <source>
        <strain evidence="3">cv. Fuhuasheng</strain>
        <tissue evidence="2">Leaves</tissue>
    </source>
</reference>
<evidence type="ECO:0000256" key="1">
    <source>
        <dbReference type="SAM" id="Coils"/>
    </source>
</evidence>
<evidence type="ECO:0000313" key="3">
    <source>
        <dbReference type="Proteomes" id="UP000289738"/>
    </source>
</evidence>
<name>A0A445E935_ARAHY</name>
<dbReference type="PROSITE" id="PS51257">
    <property type="entry name" value="PROKAR_LIPOPROTEIN"/>
    <property type="match status" value="1"/>
</dbReference>
<dbReference type="PANTHER" id="PTHR33601">
    <property type="entry name" value="PROTEIN LITTLE ZIPPER 4"/>
    <property type="match status" value="1"/>
</dbReference>
<dbReference type="Gramene" id="arahy.Tifrunner.gnm2.ann2.Ah12g393800.1">
    <property type="protein sequence ID" value="arahy.Tifrunner.gnm2.ann2.Ah12g393800.1-CDS"/>
    <property type="gene ID" value="arahy.Tifrunner.gnm2.ann2.Ah12g393800"/>
</dbReference>
<keyword evidence="3" id="KW-1185">Reference proteome</keyword>
<gene>
    <name evidence="2" type="ORF">Ahy_A02g006225</name>
</gene>
<feature type="coiled-coil region" evidence="1">
    <location>
        <begin position="57"/>
        <end position="91"/>
    </location>
</feature>
<accession>A0A445E935</accession>